<dbReference type="PANTHER" id="PTHR46564:SF1">
    <property type="entry name" value="TRANSPOSASE"/>
    <property type="match status" value="1"/>
</dbReference>
<name>A0A0B7MT91_9FUNG</name>
<evidence type="ECO:0000259" key="1">
    <source>
        <dbReference type="Pfam" id="PF13358"/>
    </source>
</evidence>
<dbReference type="GO" id="GO:0003676">
    <property type="term" value="F:nucleic acid binding"/>
    <property type="evidence" value="ECO:0007669"/>
    <property type="project" value="InterPro"/>
</dbReference>
<feature type="domain" description="Tc1-like transposase DDE" evidence="1">
    <location>
        <begin position="219"/>
        <end position="281"/>
    </location>
</feature>
<dbReference type="STRING" id="35722.A0A0B7MT91"/>
<dbReference type="EMBL" id="LN721303">
    <property type="protein sequence ID" value="CEP09236.1"/>
    <property type="molecule type" value="Genomic_DNA"/>
</dbReference>
<proteinExistence type="predicted"/>
<dbReference type="PANTHER" id="PTHR46564">
    <property type="entry name" value="TRANSPOSASE"/>
    <property type="match status" value="1"/>
</dbReference>
<dbReference type="SUPFAM" id="SSF46689">
    <property type="entry name" value="Homeodomain-like"/>
    <property type="match status" value="1"/>
</dbReference>
<dbReference type="OrthoDB" id="2266637at2759"/>
<dbReference type="InterPro" id="IPR036397">
    <property type="entry name" value="RNaseH_sf"/>
</dbReference>
<gene>
    <name evidence="2" type="primary">PARPA_02713.1 scaffold 5218</name>
</gene>
<dbReference type="Proteomes" id="UP000054107">
    <property type="component" value="Unassembled WGS sequence"/>
</dbReference>
<evidence type="ECO:0000313" key="3">
    <source>
        <dbReference type="Proteomes" id="UP000054107"/>
    </source>
</evidence>
<reference evidence="2 3" key="1">
    <citation type="submission" date="2014-09" db="EMBL/GenBank/DDBJ databases">
        <authorList>
            <person name="Ellenberger Sabrina"/>
        </authorList>
    </citation>
    <scope>NUCLEOTIDE SEQUENCE [LARGE SCALE GENOMIC DNA]</scope>
    <source>
        <strain evidence="2 3">CBS 412.66</strain>
    </source>
</reference>
<organism evidence="2 3">
    <name type="scientific">Parasitella parasitica</name>
    <dbReference type="NCBI Taxonomy" id="35722"/>
    <lineage>
        <taxon>Eukaryota</taxon>
        <taxon>Fungi</taxon>
        <taxon>Fungi incertae sedis</taxon>
        <taxon>Mucoromycota</taxon>
        <taxon>Mucoromycotina</taxon>
        <taxon>Mucoromycetes</taxon>
        <taxon>Mucorales</taxon>
        <taxon>Mucorineae</taxon>
        <taxon>Mucoraceae</taxon>
        <taxon>Parasitella</taxon>
    </lineage>
</organism>
<dbReference type="Pfam" id="PF13358">
    <property type="entry name" value="DDE_3"/>
    <property type="match status" value="1"/>
</dbReference>
<accession>A0A0B7MT91</accession>
<dbReference type="AlphaFoldDB" id="A0A0B7MT91"/>
<protein>
    <recommendedName>
        <fullName evidence="1">Tc1-like transposase DDE domain-containing protein</fullName>
    </recommendedName>
</protein>
<keyword evidence="3" id="KW-1185">Reference proteome</keyword>
<dbReference type="Gene3D" id="3.30.420.10">
    <property type="entry name" value="Ribonuclease H-like superfamily/Ribonuclease H"/>
    <property type="match status" value="1"/>
</dbReference>
<sequence length="472" mass="53158">MSMQFLYENGQGRVVDEHGVEPINLVVDEELFAIETLSSRTQFLKNKPPERPSNPAMHSTAVEKNSEDIFSSIFSKSLSASAVARQLGIHVRAAQRWVKRYYEDPESIFERKKKSGRHRILGEEHKQCLVNYIDENPSAVLIEVVEHLMQSFVELNVSSSTVYNFTTTQWAISATGLINVSLRVPKRIKKRKLGHETNGYSIRTVTGHYLSFLKATLDEMDKYLEIKGHYLVMDNAPIHSSTDIGKYIHCRGYRYVYLPPYSPELNPIEQYWSVVKSTHLALFEMSEMNNFLTSDFEEPIIIQVDSATTSEQTGLMPVVNYNEFRVNKFLNGFNQQLGMGKEFDSIEQLREAAVAYGKDLKVLITTADSSFARGVITLQCKHGGVYRAAKSSRNSAASDDVAKRATSTSPSLCPMQIVRGNKLGKIAITKSVGGHSHPLAHDVRTYAAFRKMDPENLNAAIALLKKHSHLDF</sequence>
<dbReference type="InterPro" id="IPR038717">
    <property type="entry name" value="Tc1-like_DDE_dom"/>
</dbReference>
<dbReference type="InterPro" id="IPR009057">
    <property type="entry name" value="Homeodomain-like_sf"/>
</dbReference>
<evidence type="ECO:0000313" key="2">
    <source>
        <dbReference type="EMBL" id="CEP09236.1"/>
    </source>
</evidence>